<proteinExistence type="predicted"/>
<dbReference type="AlphaFoldDB" id="A0A150QGS6"/>
<name>A0A150QGS6_SORCE</name>
<reference evidence="1 2" key="1">
    <citation type="submission" date="2014-02" db="EMBL/GenBank/DDBJ databases">
        <title>The small core and large imbalanced accessory genome model reveals a collaborative survival strategy of Sorangium cellulosum strains in nature.</title>
        <authorList>
            <person name="Han K."/>
            <person name="Peng R."/>
            <person name="Blom J."/>
            <person name="Li Y.-Z."/>
        </authorList>
    </citation>
    <scope>NUCLEOTIDE SEQUENCE [LARGE SCALE GENOMIC DNA]</scope>
    <source>
        <strain evidence="1 2">So0008-312</strain>
    </source>
</reference>
<evidence type="ECO:0000313" key="2">
    <source>
        <dbReference type="Proteomes" id="UP000075260"/>
    </source>
</evidence>
<evidence type="ECO:0000313" key="1">
    <source>
        <dbReference type="EMBL" id="KYF66848.1"/>
    </source>
</evidence>
<comment type="caution">
    <text evidence="1">The sequence shown here is derived from an EMBL/GenBank/DDBJ whole genome shotgun (WGS) entry which is preliminary data.</text>
</comment>
<dbReference type="Proteomes" id="UP000075260">
    <property type="component" value="Unassembled WGS sequence"/>
</dbReference>
<sequence length="67" mass="7128">MLLWARSNGATRVAAPGDPATLAELEAAGLVRRHGGDVELVPPEAVKGRPLIRVSRETTERPEVTDA</sequence>
<accession>A0A150QGS6</accession>
<organism evidence="1 2">
    <name type="scientific">Sorangium cellulosum</name>
    <name type="common">Polyangium cellulosum</name>
    <dbReference type="NCBI Taxonomy" id="56"/>
    <lineage>
        <taxon>Bacteria</taxon>
        <taxon>Pseudomonadati</taxon>
        <taxon>Myxococcota</taxon>
        <taxon>Polyangia</taxon>
        <taxon>Polyangiales</taxon>
        <taxon>Polyangiaceae</taxon>
        <taxon>Sorangium</taxon>
    </lineage>
</organism>
<protein>
    <submittedName>
        <fullName evidence="1">Uncharacterized protein</fullName>
    </submittedName>
</protein>
<dbReference type="EMBL" id="JEMA01000704">
    <property type="protein sequence ID" value="KYF66848.1"/>
    <property type="molecule type" value="Genomic_DNA"/>
</dbReference>
<dbReference type="RefSeq" id="WP_061610225.1">
    <property type="nucleotide sequence ID" value="NZ_JEMA01000704.1"/>
</dbReference>
<gene>
    <name evidence="1" type="ORF">BE15_39105</name>
</gene>